<dbReference type="Pfam" id="PF00505">
    <property type="entry name" value="HMG_box"/>
    <property type="match status" value="1"/>
</dbReference>
<evidence type="ECO:0000313" key="2">
    <source>
        <dbReference type="EMBL" id="CAG8633907.1"/>
    </source>
</evidence>
<proteinExistence type="predicted"/>
<organism evidence="2 3">
    <name type="scientific">Ambispora gerdemannii</name>
    <dbReference type="NCBI Taxonomy" id="144530"/>
    <lineage>
        <taxon>Eukaryota</taxon>
        <taxon>Fungi</taxon>
        <taxon>Fungi incertae sedis</taxon>
        <taxon>Mucoromycota</taxon>
        <taxon>Glomeromycotina</taxon>
        <taxon>Glomeromycetes</taxon>
        <taxon>Archaeosporales</taxon>
        <taxon>Ambisporaceae</taxon>
        <taxon>Ambispora</taxon>
    </lineage>
</organism>
<evidence type="ECO:0000313" key="3">
    <source>
        <dbReference type="Proteomes" id="UP000789831"/>
    </source>
</evidence>
<dbReference type="OrthoDB" id="6247875at2759"/>
<feature type="domain" description="HMG box" evidence="1">
    <location>
        <begin position="77"/>
        <end position="138"/>
    </location>
</feature>
<dbReference type="Proteomes" id="UP000789831">
    <property type="component" value="Unassembled WGS sequence"/>
</dbReference>
<protein>
    <submittedName>
        <fullName evidence="2">1486_t:CDS:1</fullName>
    </submittedName>
</protein>
<reference evidence="2" key="1">
    <citation type="submission" date="2021-06" db="EMBL/GenBank/DDBJ databases">
        <authorList>
            <person name="Kallberg Y."/>
            <person name="Tangrot J."/>
            <person name="Rosling A."/>
        </authorList>
    </citation>
    <scope>NUCLEOTIDE SEQUENCE</scope>
    <source>
        <strain evidence="2">MT106</strain>
    </source>
</reference>
<gene>
    <name evidence="2" type="ORF">AGERDE_LOCUS10656</name>
</gene>
<sequence length="319" mass="36769">MNSSISEIVNEITTVNFNDSNNPSITTRPFVFIESSNPANPKQTITHSDTSLIFRPPFPPALEADDIFGKKSDGTNPTKPPNAFILYRRAFVKSALANGYKLPMTVISSMASQAWGQELPFVKDEYKRIAKEAKKNHDLLFPKTPKIKESKRWRVYPTKPRNKSTPEQTTPLTANKESLMISELSTPAPEIDNENEWEQLFNFYVDPNKEKNNEQNVFIWEDFLENYDNTNQVDIEAQCDTFLDVEIGTPNIELTPEMNESLDSFCSPIELSDFCLPEEYEPLDFFIHQEDNIYHQNFMKPNYSIENLNEQLFSLLPIF</sequence>
<accession>A0A9N9GW24</accession>
<dbReference type="EMBL" id="CAJVPL010003504">
    <property type="protein sequence ID" value="CAG8633907.1"/>
    <property type="molecule type" value="Genomic_DNA"/>
</dbReference>
<comment type="caution">
    <text evidence="2">The sequence shown here is derived from an EMBL/GenBank/DDBJ whole genome shotgun (WGS) entry which is preliminary data.</text>
</comment>
<dbReference type="Gene3D" id="1.10.30.10">
    <property type="entry name" value="High mobility group box domain"/>
    <property type="match status" value="1"/>
</dbReference>
<dbReference type="AlphaFoldDB" id="A0A9N9GW24"/>
<dbReference type="InterPro" id="IPR009071">
    <property type="entry name" value="HMG_box_dom"/>
</dbReference>
<dbReference type="InterPro" id="IPR036910">
    <property type="entry name" value="HMG_box_dom_sf"/>
</dbReference>
<evidence type="ECO:0000259" key="1">
    <source>
        <dbReference type="Pfam" id="PF00505"/>
    </source>
</evidence>
<dbReference type="SUPFAM" id="SSF47095">
    <property type="entry name" value="HMG-box"/>
    <property type="match status" value="1"/>
</dbReference>
<keyword evidence="3" id="KW-1185">Reference proteome</keyword>
<name>A0A9N9GW24_9GLOM</name>